<protein>
    <recommendedName>
        <fullName evidence="5">B-like cyclin</fullName>
    </recommendedName>
</protein>
<dbReference type="InterPro" id="IPR004367">
    <property type="entry name" value="Cyclin_C-dom"/>
</dbReference>
<dbReference type="InterPro" id="IPR048258">
    <property type="entry name" value="Cyclins_cyclin-box"/>
</dbReference>
<dbReference type="InterPro" id="IPR006671">
    <property type="entry name" value="Cyclin_N"/>
</dbReference>
<sequence>MSLPADYSASINLYCNEAASEFVSSEADINPVESLSSSFPIDDESFVDNIFDSELDQMPETQLVTRFHELPEIVTGRQDAVNWMLKVQAYYQFRPETAYLSVNYLDRFLSFHTLPEGKGWPLQLLAVACLSVAAKLEETSVPLLLDLQTLEPRFLFKPSTVQRMEILVMARLKWRLHIITPFYFLHYFIEKLSCVSPNCNNSIHSVLSHSSDIIISILRVINFLDYTPSSIAAAAVLWVTNQTIDDPKLGCIHKRVNKDMVKRCYNLIKKNMSKLSHGKVLNGTIPARCHARKFCNKGFKSSHSSPPNKC</sequence>
<feature type="domain" description="Cyclin-like" evidence="7">
    <location>
        <begin position="82"/>
        <end position="170"/>
    </location>
</feature>
<dbReference type="SMART" id="SM00385">
    <property type="entry name" value="CYCLIN"/>
    <property type="match status" value="1"/>
</dbReference>
<evidence type="ECO:0000256" key="5">
    <source>
        <dbReference type="ARBA" id="ARBA00032263"/>
    </source>
</evidence>
<evidence type="ECO:0000256" key="4">
    <source>
        <dbReference type="ARBA" id="ARBA00023306"/>
    </source>
</evidence>
<proteinExistence type="inferred from homology"/>
<organism evidence="9 10">
    <name type="scientific">Hevea brasiliensis</name>
    <name type="common">Para rubber tree</name>
    <name type="synonym">Siphonia brasiliensis</name>
    <dbReference type="NCBI Taxonomy" id="3981"/>
    <lineage>
        <taxon>Eukaryota</taxon>
        <taxon>Viridiplantae</taxon>
        <taxon>Streptophyta</taxon>
        <taxon>Embryophyta</taxon>
        <taxon>Tracheophyta</taxon>
        <taxon>Spermatophyta</taxon>
        <taxon>Magnoliopsida</taxon>
        <taxon>eudicotyledons</taxon>
        <taxon>Gunneridae</taxon>
        <taxon>Pentapetalae</taxon>
        <taxon>rosids</taxon>
        <taxon>fabids</taxon>
        <taxon>Malpighiales</taxon>
        <taxon>Euphorbiaceae</taxon>
        <taxon>Crotonoideae</taxon>
        <taxon>Micrandreae</taxon>
        <taxon>Hevea</taxon>
    </lineage>
</organism>
<evidence type="ECO:0000313" key="9">
    <source>
        <dbReference type="EMBL" id="KAJ9177386.1"/>
    </source>
</evidence>
<comment type="similarity">
    <text evidence="6">Belongs to the cyclin family.</text>
</comment>
<comment type="caution">
    <text evidence="9">The sequence shown here is derived from an EMBL/GenBank/DDBJ whole genome shotgun (WGS) entry which is preliminary data.</text>
</comment>
<dbReference type="Proteomes" id="UP001174677">
    <property type="component" value="Chromosome 7"/>
</dbReference>
<evidence type="ECO:0000256" key="2">
    <source>
        <dbReference type="ARBA" id="ARBA00022618"/>
    </source>
</evidence>
<keyword evidence="2" id="KW-0132">Cell division</keyword>
<dbReference type="PANTHER" id="PTHR10177">
    <property type="entry name" value="CYCLINS"/>
    <property type="match status" value="1"/>
</dbReference>
<keyword evidence="3 6" id="KW-0195">Cyclin</keyword>
<reference evidence="9" key="1">
    <citation type="journal article" date="2023" name="Plant Biotechnol. J.">
        <title>Chromosome-level wild Hevea brasiliensis genome provides new tools for genomic-assisted breeding and valuable loci to elevate rubber yield.</title>
        <authorList>
            <person name="Cheng H."/>
            <person name="Song X."/>
            <person name="Hu Y."/>
            <person name="Wu T."/>
            <person name="Yang Q."/>
            <person name="An Z."/>
            <person name="Feng S."/>
            <person name="Deng Z."/>
            <person name="Wu W."/>
            <person name="Zeng X."/>
            <person name="Tu M."/>
            <person name="Wang X."/>
            <person name="Huang H."/>
        </authorList>
    </citation>
    <scope>NUCLEOTIDE SEQUENCE</scope>
    <source>
        <strain evidence="9">MT/VB/25A 57/8</strain>
    </source>
</reference>
<dbReference type="InterPro" id="IPR039361">
    <property type="entry name" value="Cyclin"/>
</dbReference>
<dbReference type="CDD" id="cd20544">
    <property type="entry name" value="CYCLIN_AtCycD-like_rpt2"/>
    <property type="match status" value="1"/>
</dbReference>
<name>A0ABQ9MB63_HEVBR</name>
<evidence type="ECO:0000256" key="1">
    <source>
        <dbReference type="ARBA" id="ARBA00011177"/>
    </source>
</evidence>
<evidence type="ECO:0000256" key="6">
    <source>
        <dbReference type="RuleBase" id="RU000383"/>
    </source>
</evidence>
<dbReference type="SUPFAM" id="SSF47954">
    <property type="entry name" value="Cyclin-like"/>
    <property type="match status" value="2"/>
</dbReference>
<dbReference type="CDD" id="cd20543">
    <property type="entry name" value="CYCLIN_AtCycD-like_rpt1"/>
    <property type="match status" value="1"/>
</dbReference>
<feature type="domain" description="Cyclin C-terminal" evidence="8">
    <location>
        <begin position="179"/>
        <end position="306"/>
    </location>
</feature>
<evidence type="ECO:0000259" key="7">
    <source>
        <dbReference type="SMART" id="SM00385"/>
    </source>
</evidence>
<dbReference type="InterPro" id="IPR013763">
    <property type="entry name" value="Cyclin-like_dom"/>
</dbReference>
<dbReference type="Pfam" id="PF00134">
    <property type="entry name" value="Cyclin_N"/>
    <property type="match status" value="1"/>
</dbReference>
<evidence type="ECO:0000313" key="10">
    <source>
        <dbReference type="Proteomes" id="UP001174677"/>
    </source>
</evidence>
<dbReference type="SMART" id="SM01332">
    <property type="entry name" value="Cyclin_C"/>
    <property type="match status" value="1"/>
</dbReference>
<dbReference type="InterPro" id="IPR036915">
    <property type="entry name" value="Cyclin-like_sf"/>
</dbReference>
<keyword evidence="10" id="KW-1185">Reference proteome</keyword>
<accession>A0ABQ9MB63</accession>
<comment type="subunit">
    <text evidence="1">Interacts with the CDC2 protein kinase to form a serine/threonine kinase holoenzyme complex also known as maturation promoting factor (MPF). The cyclin subunit imparts substrate specificity to the complex.</text>
</comment>
<dbReference type="Pfam" id="PF02984">
    <property type="entry name" value="Cyclin_C"/>
    <property type="match status" value="1"/>
</dbReference>
<evidence type="ECO:0000259" key="8">
    <source>
        <dbReference type="SMART" id="SM01332"/>
    </source>
</evidence>
<keyword evidence="4" id="KW-0131">Cell cycle</keyword>
<evidence type="ECO:0000256" key="3">
    <source>
        <dbReference type="ARBA" id="ARBA00023127"/>
    </source>
</evidence>
<dbReference type="EMBL" id="JARPOI010000007">
    <property type="protein sequence ID" value="KAJ9177386.1"/>
    <property type="molecule type" value="Genomic_DNA"/>
</dbReference>
<dbReference type="Gene3D" id="1.10.472.10">
    <property type="entry name" value="Cyclin-like"/>
    <property type="match status" value="2"/>
</dbReference>
<gene>
    <name evidence="9" type="ORF">P3X46_012610</name>
</gene>
<dbReference type="PROSITE" id="PS00292">
    <property type="entry name" value="CYCLINS"/>
    <property type="match status" value="1"/>
</dbReference>